<dbReference type="Pfam" id="PF00617">
    <property type="entry name" value="RasGEF"/>
    <property type="match status" value="1"/>
</dbReference>
<evidence type="ECO:0000313" key="11">
    <source>
        <dbReference type="Proteomes" id="UP000093000"/>
    </source>
</evidence>
<dbReference type="EMBL" id="LUGH01000932">
    <property type="protein sequence ID" value="OBZ82180.1"/>
    <property type="molecule type" value="Genomic_DNA"/>
</dbReference>
<dbReference type="Gene3D" id="1.10.840.10">
    <property type="entry name" value="Ras guanine-nucleotide exchange factors catalytic domain"/>
    <property type="match status" value="1"/>
</dbReference>
<evidence type="ECO:0000259" key="7">
    <source>
        <dbReference type="PROSITE" id="PS50009"/>
    </source>
</evidence>
<dbReference type="Gene3D" id="2.30.30.40">
    <property type="entry name" value="SH3 Domains"/>
    <property type="match status" value="1"/>
</dbReference>
<evidence type="ECO:0000256" key="3">
    <source>
        <dbReference type="PROSITE-ProRule" id="PRU00168"/>
    </source>
</evidence>
<keyword evidence="2 3" id="KW-0344">Guanine-nucleotide releasing factor</keyword>
<dbReference type="SUPFAM" id="SSF51045">
    <property type="entry name" value="WW domain"/>
    <property type="match status" value="2"/>
</dbReference>
<organism evidence="10 11">
    <name type="scientific">Choanephora cucurbitarum</name>
    <dbReference type="NCBI Taxonomy" id="101091"/>
    <lineage>
        <taxon>Eukaryota</taxon>
        <taxon>Fungi</taxon>
        <taxon>Fungi incertae sedis</taxon>
        <taxon>Mucoromycota</taxon>
        <taxon>Mucoromycotina</taxon>
        <taxon>Mucoromycetes</taxon>
        <taxon>Mucorales</taxon>
        <taxon>Mucorineae</taxon>
        <taxon>Choanephoraceae</taxon>
        <taxon>Choanephoroideae</taxon>
        <taxon>Choanephora</taxon>
    </lineage>
</organism>
<dbReference type="FunCoup" id="A0A1C7MZ96">
    <property type="interactions" value="61"/>
</dbReference>
<protein>
    <submittedName>
        <fullName evidence="10">Cell division control protein 25</fullName>
    </submittedName>
</protein>
<dbReference type="AlphaFoldDB" id="A0A1C7MZ96"/>
<dbReference type="SMART" id="SM00229">
    <property type="entry name" value="RasGEFN"/>
    <property type="match status" value="1"/>
</dbReference>
<dbReference type="PROSITE" id="PS50009">
    <property type="entry name" value="RASGEF_CAT"/>
    <property type="match status" value="1"/>
</dbReference>
<dbReference type="Pfam" id="PF25006">
    <property type="entry name" value="DUF7783"/>
    <property type="match status" value="1"/>
</dbReference>
<feature type="domain" description="SH3" evidence="6">
    <location>
        <begin position="9"/>
        <end position="68"/>
    </location>
</feature>
<dbReference type="PROSITE" id="PS50020">
    <property type="entry name" value="WW_DOMAIN_2"/>
    <property type="match status" value="2"/>
</dbReference>
<feature type="region of interest" description="Disordered" evidence="5">
    <location>
        <begin position="151"/>
        <end position="185"/>
    </location>
</feature>
<dbReference type="GO" id="GO:0005886">
    <property type="term" value="C:plasma membrane"/>
    <property type="evidence" value="ECO:0007669"/>
    <property type="project" value="TreeGrafter"/>
</dbReference>
<dbReference type="SMART" id="SM00147">
    <property type="entry name" value="RasGEF"/>
    <property type="match status" value="1"/>
</dbReference>
<dbReference type="InterPro" id="IPR023578">
    <property type="entry name" value="Ras_GEF_dom_sf"/>
</dbReference>
<reference evidence="10 11" key="1">
    <citation type="submission" date="2016-03" db="EMBL/GenBank/DDBJ databases">
        <title>Choanephora cucurbitarum.</title>
        <authorList>
            <person name="Min B."/>
            <person name="Park H."/>
            <person name="Park J.-H."/>
            <person name="Shin H.-D."/>
            <person name="Choi I.-G."/>
        </authorList>
    </citation>
    <scope>NUCLEOTIDE SEQUENCE [LARGE SCALE GENOMIC DNA]</scope>
    <source>
        <strain evidence="10 11">KUS-F28377</strain>
    </source>
</reference>
<dbReference type="Gene3D" id="2.20.70.10">
    <property type="match status" value="2"/>
</dbReference>
<proteinExistence type="predicted"/>
<dbReference type="GO" id="GO:0051301">
    <property type="term" value="P:cell division"/>
    <property type="evidence" value="ECO:0007669"/>
    <property type="project" value="UniProtKB-KW"/>
</dbReference>
<dbReference type="InterPro" id="IPR000651">
    <property type="entry name" value="Ras-like_Gua-exchang_fac_N"/>
</dbReference>
<dbReference type="InterPro" id="IPR008937">
    <property type="entry name" value="Ras-like_GEF"/>
</dbReference>
<dbReference type="InterPro" id="IPR036964">
    <property type="entry name" value="RASGEF_cat_dom_sf"/>
</dbReference>
<dbReference type="OrthoDB" id="546434at2759"/>
<dbReference type="Gene3D" id="1.20.870.10">
    <property type="entry name" value="Son of sevenless (SoS) protein Chain: S domain 1"/>
    <property type="match status" value="1"/>
</dbReference>
<dbReference type="SUPFAM" id="SSF50044">
    <property type="entry name" value="SH3-domain"/>
    <property type="match status" value="1"/>
</dbReference>
<dbReference type="InterPro" id="IPR036020">
    <property type="entry name" value="WW_dom_sf"/>
</dbReference>
<dbReference type="STRING" id="101091.A0A1C7MZ96"/>
<dbReference type="Pfam" id="PF00018">
    <property type="entry name" value="SH3_1"/>
    <property type="match status" value="1"/>
</dbReference>
<evidence type="ECO:0000313" key="10">
    <source>
        <dbReference type="EMBL" id="OBZ82180.1"/>
    </source>
</evidence>
<dbReference type="InParanoid" id="A0A1C7MZ96"/>
<dbReference type="SMART" id="SM00456">
    <property type="entry name" value="WW"/>
    <property type="match status" value="2"/>
</dbReference>
<evidence type="ECO:0000259" key="8">
    <source>
        <dbReference type="PROSITE" id="PS50020"/>
    </source>
</evidence>
<keyword evidence="11" id="KW-1185">Reference proteome</keyword>
<feature type="region of interest" description="Disordered" evidence="5">
    <location>
        <begin position="221"/>
        <end position="263"/>
    </location>
</feature>
<feature type="domain" description="WW" evidence="8">
    <location>
        <begin position="113"/>
        <end position="147"/>
    </location>
</feature>
<evidence type="ECO:0000259" key="6">
    <source>
        <dbReference type="PROSITE" id="PS50002"/>
    </source>
</evidence>
<evidence type="ECO:0000256" key="1">
    <source>
        <dbReference type="ARBA" id="ARBA00022443"/>
    </source>
</evidence>
<gene>
    <name evidence="10" type="primary">CDC25_3</name>
    <name evidence="10" type="ORF">A0J61_09769</name>
</gene>
<feature type="domain" description="N-terminal Ras-GEF" evidence="9">
    <location>
        <begin position="713"/>
        <end position="842"/>
    </location>
</feature>
<dbReference type="CDD" id="cd00201">
    <property type="entry name" value="WW"/>
    <property type="match status" value="2"/>
</dbReference>
<keyword evidence="10" id="KW-0131">Cell cycle</keyword>
<dbReference type="Pfam" id="PF00618">
    <property type="entry name" value="RasGEF_N"/>
    <property type="match status" value="1"/>
</dbReference>
<feature type="domain" description="Ras-GEF" evidence="7">
    <location>
        <begin position="878"/>
        <end position="1114"/>
    </location>
</feature>
<dbReference type="InterPro" id="IPR001452">
    <property type="entry name" value="SH3_domain"/>
</dbReference>
<dbReference type="CDD" id="cd06224">
    <property type="entry name" value="REM"/>
    <property type="match status" value="1"/>
</dbReference>
<dbReference type="Pfam" id="PF00397">
    <property type="entry name" value="WW"/>
    <property type="match status" value="1"/>
</dbReference>
<dbReference type="InterPro" id="IPR056685">
    <property type="entry name" value="DUF7783"/>
</dbReference>
<accession>A0A1C7MZ96</accession>
<feature type="domain" description="WW" evidence="8">
    <location>
        <begin position="188"/>
        <end position="221"/>
    </location>
</feature>
<dbReference type="PANTHER" id="PTHR23113:SF368">
    <property type="entry name" value="CELL DIVISION CONTROL PROTEIN 25"/>
    <property type="match status" value="1"/>
</dbReference>
<feature type="compositionally biased region" description="Polar residues" evidence="5">
    <location>
        <begin position="251"/>
        <end position="260"/>
    </location>
</feature>
<dbReference type="PANTHER" id="PTHR23113">
    <property type="entry name" value="GUANINE NUCLEOTIDE EXCHANGE FACTOR"/>
    <property type="match status" value="1"/>
</dbReference>
<dbReference type="Proteomes" id="UP000093000">
    <property type="component" value="Unassembled WGS sequence"/>
</dbReference>
<evidence type="ECO:0000259" key="9">
    <source>
        <dbReference type="PROSITE" id="PS50212"/>
    </source>
</evidence>
<feature type="compositionally biased region" description="Basic and acidic residues" evidence="5">
    <location>
        <begin position="221"/>
        <end position="240"/>
    </location>
</feature>
<dbReference type="CDD" id="cd00155">
    <property type="entry name" value="RasGEF"/>
    <property type="match status" value="1"/>
</dbReference>
<name>A0A1C7MZ96_9FUNG</name>
<dbReference type="FunFam" id="2.30.30.40:FF:000072">
    <property type="entry name" value="Unconventional Myosin IB"/>
    <property type="match status" value="1"/>
</dbReference>
<sequence>MTSMPPLPKLLCQVRALYPYASEESSSLSFEKDDIIEVLAKLESGWWDGWCNGKRGWFPSNYVEVISEKAIGPHENLTADSIYSPLLHSYLESAQANSFMANLDHSETNKINTTLPEGWILQMAEDGQSWYYYNENTGEIQSHHPIDFDQTTVEDHGVNSNKRDSFLSDNSREQSYPATETETETTAKELMENWVERKTPQGRVYHCNLLTQETTWDRDEIDEKTGRLKKSTSNDEHQDENQDSDYPASVRRSSIQQESGTAEELTWQKISSDVALSIHQLINAAQKSQHTELQSKTAFVVESVRLMLYASRSMEKDSQLLQDPVFREPRRAIMSSLSKLVLSSKMGSETSEISPSTTSTFQKIQKDANDVLLAVRNFVTLCQQREVTINYVNPRLLNDVSQLPCDPSVLNSYNRVNASETSLVDDKKTGNGMEVGMPLVQKAKYLLNQDLVLNLQAYSYQIHCSTEAFSTLASDILKKSEVEKKADFQEERTNAVSMFRNLSGQISQYMNILDEVNLDHIDMHAHSVVKYRISRQSLYTAVGQLFGATQTITNIHANLDEAVNTIHESIASMKDAIAGIEQSVIMMVNERKRIIGATHEDAVTPSPTSSTFAQIRRLSSSSLSLAHEHQASFSPRSYEGLMDSDTTEFNLARRGTFASVAQANNSLTVSGLKNVGDLAMRRRQQSIRTDSSTSEIDDGLGPDYLPEEIEFSPEGLVRGGTLAALVERLTVHDTLDTSFIATFLLTYRSFATTEEIVSLLEARYNILPPDMLTPKQLVVWTERKQKLVRLRVFNIMKNWLENYYIDEDEHLLSRFEYFTNTHIRDISSLAANQLLKLIKKRIELSSSGEMKKFVPNAVSGPDPIYPKNITNFQLLDIDPLEMARQLSILDFKLYSGIRPIELLGKAWSQDGSNGSVAVNIKQSIKYCNQMTAWVTSSILFHEEPKKRATMIKFWVHVADQCRNLNNFNTCMAILSSFENSAIGRLKKTWIMTSRNIAQTLAQIRKLMGANRNFADYRDMIHSVNPPCIPFLGIYLQDLTFIEDGNPDFLPKSNNLINFAKRQKAAEVIRELQQFQNFAYNFHTIPELQEFIKMNMSINHDPDELYERSLQLEPRATDAQATVNNIMTNLV</sequence>
<dbReference type="GO" id="GO:0007265">
    <property type="term" value="P:Ras protein signal transduction"/>
    <property type="evidence" value="ECO:0007669"/>
    <property type="project" value="TreeGrafter"/>
</dbReference>
<dbReference type="PRINTS" id="PR00452">
    <property type="entry name" value="SH3DOMAIN"/>
</dbReference>
<dbReference type="PROSITE" id="PS50002">
    <property type="entry name" value="SH3"/>
    <property type="match status" value="1"/>
</dbReference>
<evidence type="ECO:0000256" key="2">
    <source>
        <dbReference type="ARBA" id="ARBA00022658"/>
    </source>
</evidence>
<dbReference type="PROSITE" id="PS00720">
    <property type="entry name" value="RASGEF"/>
    <property type="match status" value="1"/>
</dbReference>
<dbReference type="InterPro" id="IPR036028">
    <property type="entry name" value="SH3-like_dom_sf"/>
</dbReference>
<keyword evidence="1 4" id="KW-0728">SH3 domain</keyword>
<dbReference type="InterPro" id="IPR001895">
    <property type="entry name" value="RASGEF_cat_dom"/>
</dbReference>
<dbReference type="PROSITE" id="PS50212">
    <property type="entry name" value="RASGEF_NTER"/>
    <property type="match status" value="1"/>
</dbReference>
<dbReference type="GO" id="GO:0005085">
    <property type="term" value="F:guanyl-nucleotide exchange factor activity"/>
    <property type="evidence" value="ECO:0007669"/>
    <property type="project" value="UniProtKB-KW"/>
</dbReference>
<dbReference type="InterPro" id="IPR019804">
    <property type="entry name" value="Ras_G-nucl-exch_fac_CS"/>
</dbReference>
<evidence type="ECO:0000256" key="5">
    <source>
        <dbReference type="SAM" id="MobiDB-lite"/>
    </source>
</evidence>
<feature type="compositionally biased region" description="Basic and acidic residues" evidence="5">
    <location>
        <begin position="151"/>
        <end position="172"/>
    </location>
</feature>
<comment type="caution">
    <text evidence="10">The sequence shown here is derived from an EMBL/GenBank/DDBJ whole genome shotgun (WGS) entry which is preliminary data.</text>
</comment>
<dbReference type="SUPFAM" id="SSF48366">
    <property type="entry name" value="Ras GEF"/>
    <property type="match status" value="1"/>
</dbReference>
<dbReference type="InterPro" id="IPR001202">
    <property type="entry name" value="WW_dom"/>
</dbReference>
<keyword evidence="10" id="KW-0132">Cell division</keyword>
<evidence type="ECO:0000256" key="4">
    <source>
        <dbReference type="PROSITE-ProRule" id="PRU00192"/>
    </source>
</evidence>
<dbReference type="SMART" id="SM00326">
    <property type="entry name" value="SH3"/>
    <property type="match status" value="1"/>
</dbReference>